<dbReference type="RefSeq" id="WP_196953558.1">
    <property type="nucleotide sequence ID" value="NZ_JADWYK010000001.1"/>
</dbReference>
<feature type="transmembrane region" description="Helical" evidence="1">
    <location>
        <begin position="180"/>
        <end position="197"/>
    </location>
</feature>
<keyword evidence="3" id="KW-1185">Reference proteome</keyword>
<proteinExistence type="predicted"/>
<organism evidence="2 3">
    <name type="scientific">Hymenobacter guriensis</name>
    <dbReference type="NCBI Taxonomy" id="2793065"/>
    <lineage>
        <taxon>Bacteria</taxon>
        <taxon>Pseudomonadati</taxon>
        <taxon>Bacteroidota</taxon>
        <taxon>Cytophagia</taxon>
        <taxon>Cytophagales</taxon>
        <taxon>Hymenobacteraceae</taxon>
        <taxon>Hymenobacter</taxon>
    </lineage>
</organism>
<dbReference type="Proteomes" id="UP000601099">
    <property type="component" value="Unassembled WGS sequence"/>
</dbReference>
<keyword evidence="1" id="KW-0472">Membrane</keyword>
<evidence type="ECO:0000313" key="3">
    <source>
        <dbReference type="Proteomes" id="UP000601099"/>
    </source>
</evidence>
<evidence type="ECO:0000313" key="2">
    <source>
        <dbReference type="EMBL" id="MBG8552530.1"/>
    </source>
</evidence>
<reference evidence="2 3" key="1">
    <citation type="submission" date="2020-11" db="EMBL/GenBank/DDBJ databases">
        <title>Hymenobacter sp.</title>
        <authorList>
            <person name="Kim M.K."/>
        </authorList>
    </citation>
    <scope>NUCLEOTIDE SEQUENCE [LARGE SCALE GENOMIC DNA]</scope>
    <source>
        <strain evidence="2 3">BT594</strain>
    </source>
</reference>
<feature type="transmembrane region" description="Helical" evidence="1">
    <location>
        <begin position="123"/>
        <end position="146"/>
    </location>
</feature>
<dbReference type="EMBL" id="JADWYK010000001">
    <property type="protein sequence ID" value="MBG8552530.1"/>
    <property type="molecule type" value="Genomic_DNA"/>
</dbReference>
<protein>
    <submittedName>
        <fullName evidence="2">Uncharacterized protein</fullName>
    </submittedName>
</protein>
<name>A0ABS0KXF6_9BACT</name>
<sequence length="246" mass="26798">MESSSFLQKLGTCLVAGLVVAALLLVLGNSGSLAWFPPIVVFSLVGAALLAAVVFPVVWQGLERRQRINSEQVYGWLYGIIRYCLAFNIASFGWKKLFGLQFVVPAEVAAQPMNQQSGEWLTWYYFGYSVAFGLVVAGLQIVGAGLLLFRRTLLLGVFVLLAVMGNLVLINVFYHLNAGALVQSVVLTVGLLFLLWTERARVVALLLRAHSAVPTPTLAGSTRLLLRLSALGLSLLFVWYLASQLP</sequence>
<comment type="caution">
    <text evidence="2">The sequence shown here is derived from an EMBL/GenBank/DDBJ whole genome shotgun (WGS) entry which is preliminary data.</text>
</comment>
<feature type="transmembrane region" description="Helical" evidence="1">
    <location>
        <begin position="40"/>
        <end position="62"/>
    </location>
</feature>
<keyword evidence="1" id="KW-1133">Transmembrane helix</keyword>
<gene>
    <name evidence="2" type="ORF">I5L79_03180</name>
</gene>
<feature type="transmembrane region" description="Helical" evidence="1">
    <location>
        <begin position="153"/>
        <end position="174"/>
    </location>
</feature>
<evidence type="ECO:0000256" key="1">
    <source>
        <dbReference type="SAM" id="Phobius"/>
    </source>
</evidence>
<keyword evidence="1" id="KW-0812">Transmembrane</keyword>
<feature type="transmembrane region" description="Helical" evidence="1">
    <location>
        <begin position="74"/>
        <end position="94"/>
    </location>
</feature>
<accession>A0ABS0KXF6</accession>
<feature type="transmembrane region" description="Helical" evidence="1">
    <location>
        <begin position="224"/>
        <end position="242"/>
    </location>
</feature>